<dbReference type="InterPro" id="IPR026275">
    <property type="entry name" value="Glyoxalase/dOase/EhpR"/>
</dbReference>
<keyword evidence="3" id="KW-1185">Reference proteome</keyword>
<dbReference type="EMBL" id="JAGQDE010000011">
    <property type="protein sequence ID" value="MBQ0959989.1"/>
    <property type="molecule type" value="Genomic_DNA"/>
</dbReference>
<dbReference type="Pfam" id="PF00903">
    <property type="entry name" value="Glyoxalase"/>
    <property type="match status" value="1"/>
</dbReference>
<dbReference type="InterPro" id="IPR037523">
    <property type="entry name" value="VOC_core"/>
</dbReference>
<feature type="domain" description="VOC" evidence="1">
    <location>
        <begin position="1"/>
        <end position="119"/>
    </location>
</feature>
<dbReference type="Proteomes" id="UP000678374">
    <property type="component" value="Unassembled WGS sequence"/>
</dbReference>
<dbReference type="AlphaFoldDB" id="A0A940YLC9"/>
<dbReference type="PIRSF" id="PIRSF039020">
    <property type="entry name" value="EhpR"/>
    <property type="match status" value="1"/>
</dbReference>
<evidence type="ECO:0000313" key="3">
    <source>
        <dbReference type="Proteomes" id="UP000678374"/>
    </source>
</evidence>
<dbReference type="Gene3D" id="3.30.720.110">
    <property type="match status" value="1"/>
</dbReference>
<protein>
    <submittedName>
        <fullName evidence="2">VOC family protein</fullName>
    </submittedName>
</protein>
<dbReference type="InterPro" id="IPR004360">
    <property type="entry name" value="Glyas_Fos-R_dOase_dom"/>
</dbReference>
<dbReference type="RefSeq" id="WP_210802667.1">
    <property type="nucleotide sequence ID" value="NZ_JAGQDE010000011.1"/>
</dbReference>
<reference evidence="2" key="1">
    <citation type="submission" date="2021-04" db="EMBL/GenBank/DDBJ databases">
        <title>The genome sequence of Ideonella sp. 4Y11.</title>
        <authorList>
            <person name="Liu Y."/>
        </authorList>
    </citation>
    <scope>NUCLEOTIDE SEQUENCE</scope>
    <source>
        <strain evidence="2">4Y11</strain>
    </source>
</reference>
<accession>A0A940YLC9</accession>
<dbReference type="PROSITE" id="PS51819">
    <property type="entry name" value="VOC"/>
    <property type="match status" value="1"/>
</dbReference>
<dbReference type="Gene3D" id="3.30.720.120">
    <property type="match status" value="1"/>
</dbReference>
<dbReference type="InterPro" id="IPR029068">
    <property type="entry name" value="Glyas_Bleomycin-R_OHBP_Dase"/>
</dbReference>
<gene>
    <name evidence="2" type="ORF">KAK06_13630</name>
</gene>
<proteinExistence type="predicted"/>
<evidence type="ECO:0000259" key="1">
    <source>
        <dbReference type="PROSITE" id="PS51819"/>
    </source>
</evidence>
<comment type="caution">
    <text evidence="2">The sequence shown here is derived from an EMBL/GenBank/DDBJ whole genome shotgun (WGS) entry which is preliminary data.</text>
</comment>
<sequence>MTHPSTTILYVADPLASARWWGERLALQPVEASPGFAMFVLPGGLQIGLWKAPDVQPAAGAPGGSELTITLGTHAEVDALHARWAAQGLRVLQPPTDMDFGHTCTVADPDGHRLRAFAPHAA</sequence>
<evidence type="ECO:0000313" key="2">
    <source>
        <dbReference type="EMBL" id="MBQ0959989.1"/>
    </source>
</evidence>
<dbReference type="SUPFAM" id="SSF54593">
    <property type="entry name" value="Glyoxalase/Bleomycin resistance protein/Dihydroxybiphenyl dioxygenase"/>
    <property type="match status" value="1"/>
</dbReference>
<organism evidence="2 3">
    <name type="scientific">Ideonella aquatica</name>
    <dbReference type="NCBI Taxonomy" id="2824119"/>
    <lineage>
        <taxon>Bacteria</taxon>
        <taxon>Pseudomonadati</taxon>
        <taxon>Pseudomonadota</taxon>
        <taxon>Betaproteobacteria</taxon>
        <taxon>Burkholderiales</taxon>
        <taxon>Sphaerotilaceae</taxon>
        <taxon>Ideonella</taxon>
    </lineage>
</organism>
<name>A0A940YLC9_9BURK</name>